<reference evidence="1 2" key="1">
    <citation type="submission" date="2015-09" db="EMBL/GenBank/DDBJ databases">
        <authorList>
            <consortium name="Pathogen Informatics"/>
        </authorList>
    </citation>
    <scope>NUCLEOTIDE SEQUENCE [LARGE SCALE GENOMIC DNA]</scope>
    <source>
        <strain evidence="1 2">2789STDY5834876</strain>
    </source>
</reference>
<evidence type="ECO:0000313" key="2">
    <source>
        <dbReference type="Proteomes" id="UP000095544"/>
    </source>
</evidence>
<dbReference type="EMBL" id="CYZU01000048">
    <property type="protein sequence ID" value="CUO98378.1"/>
    <property type="molecule type" value="Genomic_DNA"/>
</dbReference>
<sequence length="77" mass="8976">METKTKQDLQKEIDNNLAVIDDLKSQISRLEKYKKYEEMADEFFAIKESFVKAGFSEEQAHNLLTVSITACMRPKLF</sequence>
<accession>A0A174JL67</accession>
<dbReference type="AlphaFoldDB" id="A0A174JL67"/>
<protein>
    <submittedName>
        <fullName evidence="1">Uncharacterized protein</fullName>
    </submittedName>
</protein>
<organism evidence="1 2">
    <name type="scientific">Faecalicatena contorta</name>
    <dbReference type="NCBI Taxonomy" id="39482"/>
    <lineage>
        <taxon>Bacteria</taxon>
        <taxon>Bacillati</taxon>
        <taxon>Bacillota</taxon>
        <taxon>Clostridia</taxon>
        <taxon>Lachnospirales</taxon>
        <taxon>Lachnospiraceae</taxon>
        <taxon>Faecalicatena</taxon>
    </lineage>
</organism>
<dbReference type="RefSeq" id="WP_050641032.1">
    <property type="nucleotide sequence ID" value="NZ_CABKUE010000009.1"/>
</dbReference>
<evidence type="ECO:0000313" key="1">
    <source>
        <dbReference type="EMBL" id="CUO98378.1"/>
    </source>
</evidence>
<gene>
    <name evidence="1" type="ORF">ERS852491_03916</name>
</gene>
<dbReference type="STRING" id="39482.ERS852491_03916"/>
<proteinExistence type="predicted"/>
<name>A0A174JL67_9FIRM</name>
<dbReference type="Proteomes" id="UP000095544">
    <property type="component" value="Unassembled WGS sequence"/>
</dbReference>
<dbReference type="OrthoDB" id="2040037at2"/>